<dbReference type="AlphaFoldDB" id="A0A2T3LAA6"/>
<feature type="signal peptide" evidence="1">
    <location>
        <begin position="1"/>
        <end position="18"/>
    </location>
</feature>
<evidence type="ECO:0000256" key="1">
    <source>
        <dbReference type="SAM" id="SignalP"/>
    </source>
</evidence>
<dbReference type="Proteomes" id="UP000241803">
    <property type="component" value="Unassembled WGS sequence"/>
</dbReference>
<reference evidence="2 3" key="1">
    <citation type="submission" date="2018-03" db="EMBL/GenBank/DDBJ databases">
        <title>Whole genome sequencing of Histamine producing bacteria.</title>
        <authorList>
            <person name="Butler K."/>
        </authorList>
    </citation>
    <scope>NUCLEOTIDE SEQUENCE [LARGE SCALE GENOMIC DNA]</scope>
    <source>
        <strain evidence="2 3">ATCC 19614</strain>
    </source>
</reference>
<dbReference type="EMBL" id="PYOC01000002">
    <property type="protein sequence ID" value="PSV48270.1"/>
    <property type="molecule type" value="Genomic_DNA"/>
</dbReference>
<evidence type="ECO:0000313" key="3">
    <source>
        <dbReference type="Proteomes" id="UP000241803"/>
    </source>
</evidence>
<gene>
    <name evidence="2" type="ORF">C9J47_07005</name>
</gene>
<organism evidence="2 3">
    <name type="scientific">Photobacterium indicum</name>
    <dbReference type="NCBI Taxonomy" id="81447"/>
    <lineage>
        <taxon>Bacteria</taxon>
        <taxon>Pseudomonadati</taxon>
        <taxon>Pseudomonadota</taxon>
        <taxon>Gammaproteobacteria</taxon>
        <taxon>Vibrionales</taxon>
        <taxon>Vibrionaceae</taxon>
        <taxon>Photobacterium</taxon>
    </lineage>
</organism>
<keyword evidence="1" id="KW-0732">Signal</keyword>
<evidence type="ECO:0008006" key="4">
    <source>
        <dbReference type="Google" id="ProtNLM"/>
    </source>
</evidence>
<protein>
    <recommendedName>
        <fullName evidence="4">Chalcone isomerase domain-containing protein</fullName>
    </recommendedName>
</protein>
<feature type="chain" id="PRO_5015494142" description="Chalcone isomerase domain-containing protein" evidence="1">
    <location>
        <begin position="19"/>
        <end position="166"/>
    </location>
</feature>
<proteinExistence type="predicted"/>
<comment type="caution">
    <text evidence="2">The sequence shown here is derived from an EMBL/GenBank/DDBJ whole genome shotgun (WGS) entry which is preliminary data.</text>
</comment>
<keyword evidence="3" id="KW-1185">Reference proteome</keyword>
<evidence type="ECO:0000313" key="2">
    <source>
        <dbReference type="EMBL" id="PSV48270.1"/>
    </source>
</evidence>
<accession>A0A2T3LAA6</accession>
<sequence length="166" mass="18969">MKKLILIICLMLPCLSFASGSQLHLSKSLQVNYDAPKSLVHSGNLLIFKYDDWYFSHELVDAAKYYHPVDLTGVEVDFFQSLFLLEKRKQLPEWLSLISSELSNSFGIKNDNTDMKKLNKTTVFGVYSDEYKQGNVFIIGGSQIHHLHINGLEANYQNVFNSIMSK</sequence>
<dbReference type="RefSeq" id="WP_107252879.1">
    <property type="nucleotide sequence ID" value="NZ_PYOC01000002.1"/>
</dbReference>
<name>A0A2T3LAA6_9GAMM</name>